<protein>
    <submittedName>
        <fullName evidence="1">Uncharacterized protein</fullName>
    </submittedName>
</protein>
<accession>A0A1S8X4X3</accession>
<proteinExistence type="predicted"/>
<reference evidence="1 2" key="1">
    <citation type="submission" date="2015-03" db="EMBL/GenBank/DDBJ databases">
        <title>Draft genome of the nematode, Opisthorchis viverrini.</title>
        <authorList>
            <person name="Mitreva M."/>
        </authorList>
    </citation>
    <scope>NUCLEOTIDE SEQUENCE [LARGE SCALE GENOMIC DNA]</scope>
    <source>
        <strain evidence="1">Khon Kaen</strain>
    </source>
</reference>
<keyword evidence="2" id="KW-1185">Reference proteome</keyword>
<evidence type="ECO:0000313" key="2">
    <source>
        <dbReference type="Proteomes" id="UP000243686"/>
    </source>
</evidence>
<dbReference type="EMBL" id="KV891998">
    <property type="protein sequence ID" value="OON21774.1"/>
    <property type="molecule type" value="Genomic_DNA"/>
</dbReference>
<dbReference type="Proteomes" id="UP000243686">
    <property type="component" value="Unassembled WGS sequence"/>
</dbReference>
<gene>
    <name evidence="1" type="ORF">X801_02326</name>
</gene>
<dbReference type="AlphaFoldDB" id="A0A1S8X4X3"/>
<organism evidence="1 2">
    <name type="scientific">Opisthorchis viverrini</name>
    <name type="common">Southeast Asian liver fluke</name>
    <dbReference type="NCBI Taxonomy" id="6198"/>
    <lineage>
        <taxon>Eukaryota</taxon>
        <taxon>Metazoa</taxon>
        <taxon>Spiralia</taxon>
        <taxon>Lophotrochozoa</taxon>
        <taxon>Platyhelminthes</taxon>
        <taxon>Trematoda</taxon>
        <taxon>Digenea</taxon>
        <taxon>Opisthorchiida</taxon>
        <taxon>Opisthorchiata</taxon>
        <taxon>Opisthorchiidae</taxon>
        <taxon>Opisthorchis</taxon>
    </lineage>
</organism>
<sequence>MRIEVSSVSAPEIKDTMAVTFVIQSLHDGMFESDFSECKGIDKPLFLQNSKVMKATEKSVSLLDGHYQMPLSWKVDWRNLPSNISVVETRLSI</sequence>
<name>A0A1S8X4X3_OPIVI</name>
<evidence type="ECO:0000313" key="1">
    <source>
        <dbReference type="EMBL" id="OON21774.1"/>
    </source>
</evidence>